<dbReference type="PANTHER" id="PTHR37994:SF4">
    <property type="entry name" value="ER TRANSPORTER 6TM N-TERMINAL DOMAIN-CONTAINING PROTEIN-RELATED"/>
    <property type="match status" value="1"/>
</dbReference>
<sequence length="1044" mass="115997">MNQDTEMEKLSPRPEDPNRSSWYTNDTTSDHSYAQSTIHSHDDVAINMKSSPSLVHRQSFHKLDSSEDAQNENYMLTESSSSRAIPNTSLVAEPKEAPAAAAAAAAAAVPPTKPSLWTRFKSSLPTFTQFRKTIKASIALLIAMVFVFALETREAIGSSVLLVAIVTIFFFPVRTIGIQTEAVFLGVFGGLLATAWSFLGAYLASLARNHSDPNPIQPGACAVLAVFLFLGTFVLNIIRMKVPKANFGAVIACIVLSFTMTYSAGYAPMVPAIIWLFLRPVAVAGAICLAVNYLIWPDDSINNFLGITRKTLAGYNTFFKEHSEAFLSCSQAAEKTSLPSLNARLKNGVLLMIECKRAVKREIIYSRISDVDCSELSKMVTNMRNSLHGVGLALIMKNNYIYSDTKNIYFKRFNEPAILDAFRTSVEGLKPLAAELSSLCYAATNEASTRLGNLHYHPRTTLNSILWPFPRFWVSKPKGPITAINTAPSTTSAQLHELIQRFDQVSKSDKVFRKFLNMNAADIPRNGPLYLIFLYIYNLREHATKVAELIELIERLETERKKARFWLPHQTLKRWIMSNSNVGGSVGADEGEYQNQGGNDLTRVATRGDNRTSTEDSNGDLFEPKPSHADKLGDPDVSAPVTATQKFFYGLYLVGQWLTDTTTFFAFKTAVGVVMLAIPAYRPQDHTWYMDWRGQWAMITLVLWMFPMTGAFIFGLIDRIIGSVVGAVLGIVIWEMCRGNPYGMAVVCFVVFLPLYHVFFFVPKYRVASLMSTVTMLLVVAYEYGYVVGGLTNYDQVYTVAGKRLLLVIIGIAASGILISIPFPPTGRVELRKEISCTIRDIGKCFGILCASAVSPTGQKAGPHVAKAFGALALELRRQVADERTLLHHASYEPPLRGYFPAASYKTLVEKMDNMSDLVTNMGLALREVQTEWRKSIGSILMRERKEYLSSILTSLKLISTTLAAKSSLPPYMISPVESRQRFVNLLEKKIMIEPKDIANPSFPCYSAYLMNSLVFVDELQTVLTVTEDLVGVEDPEDWIVSRV</sequence>
<evidence type="ECO:0000259" key="9">
    <source>
        <dbReference type="Pfam" id="PF13515"/>
    </source>
</evidence>
<keyword evidence="3 6" id="KW-1133">Transmembrane helix</keyword>
<feature type="domain" description="Integral membrane bound transporter" evidence="9">
    <location>
        <begin position="688"/>
        <end position="814"/>
    </location>
</feature>
<feature type="transmembrane region" description="Helical" evidence="6">
    <location>
        <begin position="694"/>
        <end position="713"/>
    </location>
</feature>
<evidence type="ECO:0000313" key="10">
    <source>
        <dbReference type="EMBL" id="KAK4517353.1"/>
    </source>
</evidence>
<evidence type="ECO:0000313" key="11">
    <source>
        <dbReference type="Proteomes" id="UP001304243"/>
    </source>
</evidence>
<dbReference type="GeneID" id="89944390"/>
<feature type="transmembrane region" description="Helical" evidence="6">
    <location>
        <begin position="216"/>
        <end position="238"/>
    </location>
</feature>
<evidence type="ECO:0000256" key="3">
    <source>
        <dbReference type="ARBA" id="ARBA00022989"/>
    </source>
</evidence>
<evidence type="ECO:0000256" key="2">
    <source>
        <dbReference type="ARBA" id="ARBA00022692"/>
    </source>
</evidence>
<name>A0AAN7DHW7_9FUNG</name>
<dbReference type="Pfam" id="PF10337">
    <property type="entry name" value="ArAE_2_N"/>
    <property type="match status" value="1"/>
</dbReference>
<feature type="transmembrane region" description="Helical" evidence="6">
    <location>
        <begin position="767"/>
        <end position="785"/>
    </location>
</feature>
<feature type="transmembrane region" description="Helical" evidence="6">
    <location>
        <begin position="742"/>
        <end position="762"/>
    </location>
</feature>
<comment type="subcellular location">
    <subcellularLocation>
        <location evidence="1">Membrane</location>
        <topology evidence="1">Multi-pass membrane protein</topology>
    </subcellularLocation>
</comment>
<feature type="transmembrane region" description="Helical" evidence="6">
    <location>
        <begin position="245"/>
        <end position="266"/>
    </location>
</feature>
<dbReference type="Pfam" id="PF10334">
    <property type="entry name" value="BRE4"/>
    <property type="match status" value="1"/>
</dbReference>
<proteinExistence type="predicted"/>
<feature type="transmembrane region" description="Helical" evidence="6">
    <location>
        <begin position="182"/>
        <end position="204"/>
    </location>
</feature>
<keyword evidence="4 6" id="KW-0472">Membrane</keyword>
<evidence type="ECO:0008006" key="12">
    <source>
        <dbReference type="Google" id="ProtNLM"/>
    </source>
</evidence>
<dbReference type="InterPro" id="IPR018820">
    <property type="entry name" value="BRE4-related_DUF2421"/>
</dbReference>
<dbReference type="PANTHER" id="PTHR37994">
    <property type="entry name" value="ARAE_2_N DOMAIN-CONTAINING PROTEIN-RELATED"/>
    <property type="match status" value="1"/>
</dbReference>
<evidence type="ECO:0000259" key="7">
    <source>
        <dbReference type="Pfam" id="PF10334"/>
    </source>
</evidence>
<organism evidence="10 11">
    <name type="scientific">Mucor velutinosus</name>
    <dbReference type="NCBI Taxonomy" id="708070"/>
    <lineage>
        <taxon>Eukaryota</taxon>
        <taxon>Fungi</taxon>
        <taxon>Fungi incertae sedis</taxon>
        <taxon>Mucoromycota</taxon>
        <taxon>Mucoromycotina</taxon>
        <taxon>Mucoromycetes</taxon>
        <taxon>Mucorales</taxon>
        <taxon>Mucorineae</taxon>
        <taxon>Mucoraceae</taxon>
        <taxon>Mucor</taxon>
    </lineage>
</organism>
<accession>A0AAN7DHW7</accession>
<dbReference type="EMBL" id="JASEJX010000013">
    <property type="protein sequence ID" value="KAK4517353.1"/>
    <property type="molecule type" value="Genomic_DNA"/>
</dbReference>
<dbReference type="InterPro" id="IPR018823">
    <property type="entry name" value="ArAE_2_N"/>
</dbReference>
<evidence type="ECO:0000256" key="5">
    <source>
        <dbReference type="SAM" id="MobiDB-lite"/>
    </source>
</evidence>
<feature type="transmembrane region" description="Helical" evidence="6">
    <location>
        <begin position="133"/>
        <end position="150"/>
    </location>
</feature>
<dbReference type="GO" id="GO:0016020">
    <property type="term" value="C:membrane"/>
    <property type="evidence" value="ECO:0007669"/>
    <property type="project" value="UniProtKB-SubCell"/>
</dbReference>
<feature type="compositionally biased region" description="Basic and acidic residues" evidence="5">
    <location>
        <begin position="622"/>
        <end position="634"/>
    </location>
</feature>
<feature type="domain" description="Putative ER transporter 6TM N-terminal" evidence="8">
    <location>
        <begin position="219"/>
        <end position="380"/>
    </location>
</feature>
<feature type="compositionally biased region" description="Basic and acidic residues" evidence="5">
    <location>
        <begin position="1"/>
        <end position="18"/>
    </location>
</feature>
<dbReference type="Pfam" id="PF13515">
    <property type="entry name" value="FUSC_2"/>
    <property type="match status" value="1"/>
</dbReference>
<feature type="transmembrane region" description="Helical" evidence="6">
    <location>
        <begin position="805"/>
        <end position="823"/>
    </location>
</feature>
<gene>
    <name evidence="10" type="ORF">ATC70_000688</name>
</gene>
<feature type="domain" description="DUF2421" evidence="7">
    <location>
        <begin position="822"/>
        <end position="993"/>
    </location>
</feature>
<feature type="region of interest" description="Disordered" evidence="5">
    <location>
        <begin position="586"/>
        <end position="634"/>
    </location>
</feature>
<evidence type="ECO:0000256" key="4">
    <source>
        <dbReference type="ARBA" id="ARBA00023136"/>
    </source>
</evidence>
<feature type="transmembrane region" description="Helical" evidence="6">
    <location>
        <begin position="665"/>
        <end position="682"/>
    </location>
</feature>
<keyword evidence="11" id="KW-1185">Reference proteome</keyword>
<keyword evidence="2 6" id="KW-0812">Transmembrane</keyword>
<evidence type="ECO:0000259" key="8">
    <source>
        <dbReference type="Pfam" id="PF10337"/>
    </source>
</evidence>
<feature type="transmembrane region" description="Helical" evidence="6">
    <location>
        <begin position="156"/>
        <end position="173"/>
    </location>
</feature>
<evidence type="ECO:0000256" key="1">
    <source>
        <dbReference type="ARBA" id="ARBA00004141"/>
    </source>
</evidence>
<dbReference type="InterPro" id="IPR049453">
    <property type="entry name" value="Memb_transporter_dom"/>
</dbReference>
<protein>
    <recommendedName>
        <fullName evidence="12">ER transporter 6TM N-terminal domain-containing protein</fullName>
    </recommendedName>
</protein>
<evidence type="ECO:0000256" key="6">
    <source>
        <dbReference type="SAM" id="Phobius"/>
    </source>
</evidence>
<dbReference type="Proteomes" id="UP001304243">
    <property type="component" value="Unassembled WGS sequence"/>
</dbReference>
<feature type="region of interest" description="Disordered" evidence="5">
    <location>
        <begin position="1"/>
        <end position="34"/>
    </location>
</feature>
<dbReference type="RefSeq" id="XP_064684019.1">
    <property type="nucleotide sequence ID" value="XM_064820099.1"/>
</dbReference>
<feature type="compositionally biased region" description="Polar residues" evidence="5">
    <location>
        <begin position="19"/>
        <end position="34"/>
    </location>
</feature>
<dbReference type="AlphaFoldDB" id="A0AAN7DHW7"/>
<reference evidence="10 11" key="1">
    <citation type="submission" date="2022-11" db="EMBL/GenBank/DDBJ databases">
        <title>Mucor velutinosus strain NIH1002 WGS.</title>
        <authorList>
            <person name="Subramanian P."/>
            <person name="Mullikin J.C."/>
            <person name="Segre J.A."/>
            <person name="Zelazny A.M."/>
        </authorList>
    </citation>
    <scope>NUCLEOTIDE SEQUENCE [LARGE SCALE GENOMIC DNA]</scope>
    <source>
        <strain evidence="10 11">NIH1002</strain>
    </source>
</reference>
<dbReference type="PRINTS" id="PR02047">
    <property type="entry name" value="BREFELDNASP4"/>
</dbReference>
<dbReference type="InterPro" id="IPR023244">
    <property type="entry name" value="Brefeldin_A-sensitivity_4"/>
</dbReference>
<comment type="caution">
    <text evidence="10">The sequence shown here is derived from an EMBL/GenBank/DDBJ whole genome shotgun (WGS) entry which is preliminary data.</text>
</comment>
<feature type="transmembrane region" description="Helical" evidence="6">
    <location>
        <begin position="272"/>
        <end position="295"/>
    </location>
</feature>